<evidence type="ECO:0008006" key="5">
    <source>
        <dbReference type="Google" id="ProtNLM"/>
    </source>
</evidence>
<evidence type="ECO:0000256" key="2">
    <source>
        <dbReference type="SAM" id="MobiDB-lite"/>
    </source>
</evidence>
<protein>
    <recommendedName>
        <fullName evidence="5">LigA protein</fullName>
    </recommendedName>
</protein>
<feature type="coiled-coil region" evidence="1">
    <location>
        <begin position="583"/>
        <end position="610"/>
    </location>
</feature>
<proteinExistence type="predicted"/>
<evidence type="ECO:0000313" key="4">
    <source>
        <dbReference type="Proteomes" id="UP000631670"/>
    </source>
</evidence>
<accession>A0ABR9HQV6</accession>
<dbReference type="Proteomes" id="UP000631670">
    <property type="component" value="Unassembled WGS sequence"/>
</dbReference>
<comment type="caution">
    <text evidence="3">The sequence shown here is derived from an EMBL/GenBank/DDBJ whole genome shotgun (WGS) entry which is preliminary data.</text>
</comment>
<feature type="region of interest" description="Disordered" evidence="2">
    <location>
        <begin position="616"/>
        <end position="672"/>
    </location>
</feature>
<keyword evidence="1" id="KW-0175">Coiled coil</keyword>
<dbReference type="RefSeq" id="WP_192782004.1">
    <property type="nucleotide sequence ID" value="NZ_JADBEG010000001.1"/>
</dbReference>
<sequence length="672" mass="73464">MSKTDCGCGCGGAPAFPAAFVRPRFFAGQLLTEDDLTLLTDYVAGKDRLHNRMLSGPGVVCGLEVSCDSCAGGTVLVHPGHALDCCGNDIVLSCKEKVDVQALVRELRVSSPGIECGDPCDDDQRHFGLFVRYEESMVGPVAPFATEEPCPAPGCVPSRVEEGFRFVVKCDTTDDHRYNPATKLLAQIGDKDAYEHVRLLSLRLEHYLDPMAVAGGSSTRVFRFDDADYVRYTDNLGFLRDGGQDPPQPAVARQQTEYVRALASAIARFDTYDAAGQQELRAKYETLGQIDDARKVLGAACDRLAGTKPEEVWPDPAHREVALAVVAEAKHRVATPDPDAPIELRLLAQGTPLDNVLEAEFRADLVRIREWLLGRLDRVAGVADCKLHDDVRKVAIPQPLPIPEPDQMQRLTVADLGLLTDAAGKLTTYVRRFVTDAACSTLNPPCTDCADNDVLLAHLELDGCDVVRVCSATREQVLPGGSAYGEWLPKLYQLRHFAEQVCCRPTPVYRPPTVPETGPVPRPYVPGLLEEWRPRGPLERMWELLVTPAPGETVPKPVREQVYTVPAEVTDSLQEMNALRGQVSDLVATVDALRGQLDAARQQVSQVRDELPERLSDRLSELENAPEAEAADAEAEEDEEQAAKPKQPPRRGRSSTTRGGGTARKPRSGETS</sequence>
<evidence type="ECO:0000313" key="3">
    <source>
        <dbReference type="EMBL" id="MBE1493304.1"/>
    </source>
</evidence>
<organism evidence="3 4">
    <name type="scientific">Amycolatopsis lexingtonensis</name>
    <dbReference type="NCBI Taxonomy" id="218822"/>
    <lineage>
        <taxon>Bacteria</taxon>
        <taxon>Bacillati</taxon>
        <taxon>Actinomycetota</taxon>
        <taxon>Actinomycetes</taxon>
        <taxon>Pseudonocardiales</taxon>
        <taxon>Pseudonocardiaceae</taxon>
        <taxon>Amycolatopsis</taxon>
    </lineage>
</organism>
<reference evidence="3 4" key="1">
    <citation type="submission" date="2020-10" db="EMBL/GenBank/DDBJ databases">
        <title>Sequencing the genomes of 1000 actinobacteria strains.</title>
        <authorList>
            <person name="Klenk H.-P."/>
        </authorList>
    </citation>
    <scope>NUCLEOTIDE SEQUENCE [LARGE SCALE GENOMIC DNA]</scope>
    <source>
        <strain evidence="3 4">DSM 44653</strain>
    </source>
</reference>
<gene>
    <name evidence="3" type="ORF">H4696_000404</name>
</gene>
<evidence type="ECO:0000256" key="1">
    <source>
        <dbReference type="SAM" id="Coils"/>
    </source>
</evidence>
<name>A0ABR9HQV6_9PSEU</name>
<keyword evidence="4" id="KW-1185">Reference proteome</keyword>
<feature type="compositionally biased region" description="Acidic residues" evidence="2">
    <location>
        <begin position="624"/>
        <end position="640"/>
    </location>
</feature>
<dbReference type="EMBL" id="JADBEG010000001">
    <property type="protein sequence ID" value="MBE1493304.1"/>
    <property type="molecule type" value="Genomic_DNA"/>
</dbReference>